<evidence type="ECO:0008006" key="4">
    <source>
        <dbReference type="Google" id="ProtNLM"/>
    </source>
</evidence>
<sequence length="137" mass="14398">MNITAAPPRFVLWQEVLFAYLAPAVCAGAGGLITGRADLLRAAVTSIAGTSALVALLLGMWLRYSGIRIHRSGRASSVFRATTFGLGAAAVGALVAQILTTTTSLPDRIHLDFPIAAALAATIITWRWCAVQRKAHA</sequence>
<feature type="transmembrane region" description="Helical" evidence="1">
    <location>
        <begin position="39"/>
        <end position="58"/>
    </location>
</feature>
<proteinExistence type="predicted"/>
<organism evidence="2 3">
    <name type="scientific">Nocardia colli</name>
    <dbReference type="NCBI Taxonomy" id="2545717"/>
    <lineage>
        <taxon>Bacteria</taxon>
        <taxon>Bacillati</taxon>
        <taxon>Actinomycetota</taxon>
        <taxon>Actinomycetes</taxon>
        <taxon>Mycobacteriales</taxon>
        <taxon>Nocardiaceae</taxon>
        <taxon>Nocardia</taxon>
    </lineage>
</organism>
<keyword evidence="1" id="KW-0472">Membrane</keyword>
<keyword evidence="3" id="KW-1185">Reference proteome</keyword>
<dbReference type="Proteomes" id="UP000323876">
    <property type="component" value="Unassembled WGS sequence"/>
</dbReference>
<dbReference type="RefSeq" id="WP_150408165.1">
    <property type="nucleotide sequence ID" value="NZ_VXLC01000047.1"/>
</dbReference>
<evidence type="ECO:0000313" key="3">
    <source>
        <dbReference type="Proteomes" id="UP000323876"/>
    </source>
</evidence>
<reference evidence="2 3" key="1">
    <citation type="submission" date="2019-09" db="EMBL/GenBank/DDBJ databases">
        <authorList>
            <person name="Wang X."/>
        </authorList>
    </citation>
    <scope>NUCLEOTIDE SEQUENCE [LARGE SCALE GENOMIC DNA]</scope>
    <source>
        <strain evidence="2 3">CICC 11023</strain>
    </source>
</reference>
<dbReference type="AlphaFoldDB" id="A0A5N0DP88"/>
<feature type="transmembrane region" description="Helical" evidence="1">
    <location>
        <begin position="12"/>
        <end position="33"/>
    </location>
</feature>
<name>A0A5N0DP88_9NOCA</name>
<evidence type="ECO:0000313" key="2">
    <source>
        <dbReference type="EMBL" id="KAA8877481.1"/>
    </source>
</evidence>
<keyword evidence="1" id="KW-1133">Transmembrane helix</keyword>
<feature type="transmembrane region" description="Helical" evidence="1">
    <location>
        <begin position="78"/>
        <end position="99"/>
    </location>
</feature>
<accession>A0A5N0DP88</accession>
<protein>
    <recommendedName>
        <fullName evidence="4">Transmembrane protein</fullName>
    </recommendedName>
</protein>
<dbReference type="OrthoDB" id="2643490at2"/>
<keyword evidence="1" id="KW-0812">Transmembrane</keyword>
<evidence type="ECO:0000256" key="1">
    <source>
        <dbReference type="SAM" id="Phobius"/>
    </source>
</evidence>
<gene>
    <name evidence="2" type="ORF">F3087_44100</name>
</gene>
<dbReference type="EMBL" id="VXLC01000047">
    <property type="protein sequence ID" value="KAA8877481.1"/>
    <property type="molecule type" value="Genomic_DNA"/>
</dbReference>
<feature type="transmembrane region" description="Helical" evidence="1">
    <location>
        <begin position="111"/>
        <end position="129"/>
    </location>
</feature>
<comment type="caution">
    <text evidence="2">The sequence shown here is derived from an EMBL/GenBank/DDBJ whole genome shotgun (WGS) entry which is preliminary data.</text>
</comment>